<feature type="transmembrane region" description="Helical" evidence="1">
    <location>
        <begin position="48"/>
        <end position="69"/>
    </location>
</feature>
<keyword evidence="3" id="KW-1185">Reference proteome</keyword>
<feature type="transmembrane region" description="Helical" evidence="1">
    <location>
        <begin position="165"/>
        <end position="186"/>
    </location>
</feature>
<dbReference type="InterPro" id="IPR009339">
    <property type="entry name" value="DUF998"/>
</dbReference>
<feature type="transmembrane region" description="Helical" evidence="1">
    <location>
        <begin position="76"/>
        <end position="96"/>
    </location>
</feature>
<organism evidence="2 3">
    <name type="scientific">Micromonospora arborensis</name>
    <dbReference type="NCBI Taxonomy" id="2116518"/>
    <lineage>
        <taxon>Bacteria</taxon>
        <taxon>Bacillati</taxon>
        <taxon>Actinomycetota</taxon>
        <taxon>Actinomycetes</taxon>
        <taxon>Micromonosporales</taxon>
        <taxon>Micromonosporaceae</taxon>
        <taxon>Micromonospora</taxon>
    </lineage>
</organism>
<keyword evidence="1" id="KW-0472">Membrane</keyword>
<protein>
    <submittedName>
        <fullName evidence="2">DUF998 domain-containing protein</fullName>
    </submittedName>
</protein>
<feature type="transmembrane region" description="Helical" evidence="1">
    <location>
        <begin position="108"/>
        <end position="128"/>
    </location>
</feature>
<evidence type="ECO:0000313" key="2">
    <source>
        <dbReference type="EMBL" id="PYC76165.1"/>
    </source>
</evidence>
<proteinExistence type="predicted"/>
<reference evidence="2 3" key="1">
    <citation type="submission" date="2018-03" db="EMBL/GenBank/DDBJ databases">
        <title>Bioinformatic expansion and discovery of thiopeptide antibiotics.</title>
        <authorList>
            <person name="Schwalen C.J."/>
            <person name="Hudson G.A."/>
            <person name="Mitchell D.A."/>
        </authorList>
    </citation>
    <scope>NUCLEOTIDE SEQUENCE [LARGE SCALE GENOMIC DNA]</scope>
    <source>
        <strain evidence="2 3">NRRL 8041</strain>
    </source>
</reference>
<gene>
    <name evidence="2" type="ORF">C7C45_01335</name>
</gene>
<evidence type="ECO:0000313" key="3">
    <source>
        <dbReference type="Proteomes" id="UP000248333"/>
    </source>
</evidence>
<dbReference type="OrthoDB" id="8159487at2"/>
<keyword evidence="1" id="KW-1133">Transmembrane helix</keyword>
<feature type="transmembrane region" description="Helical" evidence="1">
    <location>
        <begin position="7"/>
        <end position="28"/>
    </location>
</feature>
<evidence type="ECO:0000256" key="1">
    <source>
        <dbReference type="SAM" id="Phobius"/>
    </source>
</evidence>
<comment type="caution">
    <text evidence="2">The sequence shown here is derived from an EMBL/GenBank/DDBJ whole genome shotgun (WGS) entry which is preliminary data.</text>
</comment>
<dbReference type="Pfam" id="PF06197">
    <property type="entry name" value="DUF998"/>
    <property type="match status" value="1"/>
</dbReference>
<accession>A0A318NQB8</accession>
<dbReference type="EMBL" id="PYBV01000002">
    <property type="protein sequence ID" value="PYC76165.1"/>
    <property type="molecule type" value="Genomic_DNA"/>
</dbReference>
<name>A0A318NQB8_9ACTN</name>
<keyword evidence="1" id="KW-0812">Transmembrane</keyword>
<feature type="transmembrane region" description="Helical" evidence="1">
    <location>
        <begin position="140"/>
        <end position="159"/>
    </location>
</feature>
<dbReference type="Proteomes" id="UP000248333">
    <property type="component" value="Unassembled WGS sequence"/>
</dbReference>
<dbReference type="AlphaFoldDB" id="A0A318NQB8"/>
<sequence>MPRPRSLLWCGVVGAVAFVLVFLVNDAFKPNYEPVRDFVSEAAIGPGGWVQIVNFLSAGALLTASSFALRRTVGRSVGWLVRILGVGLMVAGAFVSDPAPHDEATWHGTAHNIVSVIVFVALSLACFTAARWRPTPAWRWYCVLTGAAVPVLFVIAGGVSETAGLWQRLTIVVGWAWLAALGMRALRSLDRSAER</sequence>